<evidence type="ECO:0000259" key="2">
    <source>
        <dbReference type="PROSITE" id="PS51140"/>
    </source>
</evidence>
<dbReference type="STRING" id="137246.A0A401RTQ2"/>
<feature type="domain" description="CUE" evidence="2">
    <location>
        <begin position="338"/>
        <end position="377"/>
    </location>
</feature>
<feature type="compositionally biased region" description="Polar residues" evidence="1">
    <location>
        <begin position="1"/>
        <end position="13"/>
    </location>
</feature>
<gene>
    <name evidence="3" type="ORF">chiPu_0020007</name>
</gene>
<dbReference type="PROSITE" id="PS51140">
    <property type="entry name" value="CUE"/>
    <property type="match status" value="1"/>
</dbReference>
<feature type="compositionally biased region" description="Basic and acidic residues" evidence="1">
    <location>
        <begin position="109"/>
        <end position="170"/>
    </location>
</feature>
<dbReference type="Proteomes" id="UP000287033">
    <property type="component" value="Unassembled WGS sequence"/>
</dbReference>
<dbReference type="AlphaFoldDB" id="A0A401RTQ2"/>
<feature type="region of interest" description="Disordered" evidence="1">
    <location>
        <begin position="1"/>
        <end position="65"/>
    </location>
</feature>
<accession>A0A401RTQ2</accession>
<dbReference type="OMA" id="HRRVNQA"/>
<feature type="compositionally biased region" description="Polar residues" evidence="1">
    <location>
        <begin position="195"/>
        <end position="212"/>
    </location>
</feature>
<organism evidence="3 4">
    <name type="scientific">Chiloscyllium punctatum</name>
    <name type="common">Brownbanded bambooshark</name>
    <name type="synonym">Hemiscyllium punctatum</name>
    <dbReference type="NCBI Taxonomy" id="137246"/>
    <lineage>
        <taxon>Eukaryota</taxon>
        <taxon>Metazoa</taxon>
        <taxon>Chordata</taxon>
        <taxon>Craniata</taxon>
        <taxon>Vertebrata</taxon>
        <taxon>Chondrichthyes</taxon>
        <taxon>Elasmobranchii</taxon>
        <taxon>Galeomorphii</taxon>
        <taxon>Galeoidea</taxon>
        <taxon>Orectolobiformes</taxon>
        <taxon>Hemiscylliidae</taxon>
        <taxon>Chiloscyllium</taxon>
    </lineage>
</organism>
<feature type="compositionally biased region" description="Basic and acidic residues" evidence="1">
    <location>
        <begin position="27"/>
        <end position="37"/>
    </location>
</feature>
<comment type="caution">
    <text evidence="3">The sequence shown here is derived from an EMBL/GenBank/DDBJ whole genome shotgun (WGS) entry which is preliminary data.</text>
</comment>
<feature type="compositionally biased region" description="Polar residues" evidence="1">
    <location>
        <begin position="41"/>
        <end position="51"/>
    </location>
</feature>
<reference evidence="3 4" key="1">
    <citation type="journal article" date="2018" name="Nat. Ecol. Evol.">
        <title>Shark genomes provide insights into elasmobranch evolution and the origin of vertebrates.</title>
        <authorList>
            <person name="Hara Y"/>
            <person name="Yamaguchi K"/>
            <person name="Onimaru K"/>
            <person name="Kadota M"/>
            <person name="Koyanagi M"/>
            <person name="Keeley SD"/>
            <person name="Tatsumi K"/>
            <person name="Tanaka K"/>
            <person name="Motone F"/>
            <person name="Kageyama Y"/>
            <person name="Nozu R"/>
            <person name="Adachi N"/>
            <person name="Nishimura O"/>
            <person name="Nakagawa R"/>
            <person name="Tanegashima C"/>
            <person name="Kiyatake I"/>
            <person name="Matsumoto R"/>
            <person name="Murakumo K"/>
            <person name="Nishida K"/>
            <person name="Terakita A"/>
            <person name="Kuratani S"/>
            <person name="Sato K"/>
            <person name="Hyodo S Kuraku.S."/>
        </authorList>
    </citation>
    <scope>NUCLEOTIDE SEQUENCE [LARGE SCALE GENOMIC DNA]</scope>
</reference>
<dbReference type="GO" id="GO:0043130">
    <property type="term" value="F:ubiquitin binding"/>
    <property type="evidence" value="ECO:0007669"/>
    <property type="project" value="InterPro"/>
</dbReference>
<keyword evidence="4" id="KW-1185">Reference proteome</keyword>
<dbReference type="PANTHER" id="PTHR22529">
    <property type="entry name" value="EPITHELIAL-STROMAL INTERACTION PROTEIN 1"/>
    <property type="match status" value="1"/>
</dbReference>
<dbReference type="OrthoDB" id="10053624at2759"/>
<feature type="region of interest" description="Disordered" evidence="1">
    <location>
        <begin position="195"/>
        <end position="269"/>
    </location>
</feature>
<evidence type="ECO:0000313" key="3">
    <source>
        <dbReference type="EMBL" id="GCC21535.1"/>
    </source>
</evidence>
<dbReference type="PANTHER" id="PTHR22529:SF1">
    <property type="entry name" value="EPITHELIAL-STROMAL INTERACTION PROTEIN 1"/>
    <property type="match status" value="1"/>
</dbReference>
<sequence>MSQTRRVPPTQQRVAAIQEPYNNPKNEPGDVEQRSEVEQQLGDNQSLADSHQAQHREGYSVVTPIESRRSRLQMMANKELEDLRKWKEANRLGPINLTPMQLGGSTSEAEARQRQQLHLRESRFQKRSQKEDYNRKRKEAEELEYQKKKEIQREKANKLLEKQRQQEAQRKAQLQAEHQQANQQFLHRIEANTSYRHSTLHPNSTVPTTPWSKSRGYRETQREAELQRLQEHKDEQRRKSELAAEEASRLESERQHRLQEEHRKKNQAFLDNLERSRKSLENLSSSLAPLSDEESFESQAMQCVPSVSPLVGLRETRQDNSNTAVENAACRDSPEDTVFDWNLMKLQSCFPDCEPSVLEDLLLQCDSDYEKVIQLLQ</sequence>
<evidence type="ECO:0000313" key="4">
    <source>
        <dbReference type="Proteomes" id="UP000287033"/>
    </source>
</evidence>
<dbReference type="EMBL" id="BEZZ01002288">
    <property type="protein sequence ID" value="GCC21535.1"/>
    <property type="molecule type" value="Genomic_DNA"/>
</dbReference>
<feature type="compositionally biased region" description="Basic and acidic residues" evidence="1">
    <location>
        <begin position="216"/>
        <end position="263"/>
    </location>
</feature>
<name>A0A401RTQ2_CHIPU</name>
<evidence type="ECO:0000256" key="1">
    <source>
        <dbReference type="SAM" id="MobiDB-lite"/>
    </source>
</evidence>
<protein>
    <recommendedName>
        <fullName evidence="2">CUE domain-containing protein</fullName>
    </recommendedName>
</protein>
<dbReference type="CDD" id="cd14279">
    <property type="entry name" value="CUE"/>
    <property type="match status" value="1"/>
</dbReference>
<proteinExistence type="predicted"/>
<dbReference type="InterPro" id="IPR003892">
    <property type="entry name" value="CUE"/>
</dbReference>
<feature type="compositionally biased region" description="Low complexity" evidence="1">
    <location>
        <begin position="171"/>
        <end position="181"/>
    </location>
</feature>
<feature type="region of interest" description="Disordered" evidence="1">
    <location>
        <begin position="95"/>
        <end position="181"/>
    </location>
</feature>
<dbReference type="InterPro" id="IPR026185">
    <property type="entry name" value="EPSTI1"/>
</dbReference>